<name>A0ABT5L0L4_9ALTE</name>
<dbReference type="Proteomes" id="UP001218788">
    <property type="component" value="Unassembled WGS sequence"/>
</dbReference>
<dbReference type="Gene3D" id="2.40.10.410">
    <property type="entry name" value="FlgT, C-terminal domain"/>
    <property type="match status" value="1"/>
</dbReference>
<dbReference type="Pfam" id="PF16538">
    <property type="entry name" value="FlgT_C"/>
    <property type="match status" value="1"/>
</dbReference>
<keyword evidence="6" id="KW-1185">Reference proteome</keyword>
<evidence type="ECO:0000259" key="3">
    <source>
        <dbReference type="Pfam" id="PF16539"/>
    </source>
</evidence>
<comment type="caution">
    <text evidence="5">The sequence shown here is derived from an EMBL/GenBank/DDBJ whole genome shotgun (WGS) entry which is preliminary data.</text>
</comment>
<dbReference type="EMBL" id="JAQQXP010000001">
    <property type="protein sequence ID" value="MDC8830428.1"/>
    <property type="molecule type" value="Genomic_DNA"/>
</dbReference>
<evidence type="ECO:0000313" key="5">
    <source>
        <dbReference type="EMBL" id="MDC8830428.1"/>
    </source>
</evidence>
<dbReference type="InterPro" id="IPR032386">
    <property type="entry name" value="FlgT_M"/>
</dbReference>
<sequence length="398" mass="44572">MSYKPMKMLSNALQQTTTLKSAVICLLVCLSGQSHAVWYETQGQSVVLNGDKVKARQQATEEALRQAMLFAGASVRSVQKLTNGLLNNDHMEVTASGEVQQLELISENWHNDVVTVKIRADIFPAQQQCSAENYSKTIATSYFPLLERQHAQDGQIQELGRLLSGQLKREFDRSAQHAVISSIEPYTVHWQSRQVRNQATALATQTKTQFVLTGVIEDLSVHRPDNSALAFWQDNTATRSFRLSVELIDGINGAPLLQKSYETESEWEFDRYAQIDASSSQFWRSAYGKALQQQLQQLQSDVDTTLACVPATGHVISISAGNELNVSLGRQHGLQTGDALSVYQVQEVTDYRGEKFIQYHLYPVEVEVIEAYADNARVKAKDDRFLGNIQPNDFVAKR</sequence>
<dbReference type="RefSeq" id="WP_273639266.1">
    <property type="nucleotide sequence ID" value="NZ_JAQQXP010000001.1"/>
</dbReference>
<dbReference type="Pfam" id="PF16548">
    <property type="entry name" value="FlgT_N"/>
    <property type="match status" value="1"/>
</dbReference>
<keyword evidence="1" id="KW-0732">Signal</keyword>
<keyword evidence="5" id="KW-0969">Cilium</keyword>
<dbReference type="Gene3D" id="3.40.50.10610">
    <property type="entry name" value="ABC-type transport auxiliary lipoprotein component"/>
    <property type="match status" value="1"/>
</dbReference>
<keyword evidence="5" id="KW-0282">Flagellum</keyword>
<proteinExistence type="predicted"/>
<accession>A0ABT5L0L4</accession>
<dbReference type="InterPro" id="IPR038180">
    <property type="entry name" value="FlgT_N_sf"/>
</dbReference>
<gene>
    <name evidence="5" type="ORF">OIK42_06575</name>
</gene>
<evidence type="ECO:0000259" key="2">
    <source>
        <dbReference type="Pfam" id="PF16538"/>
    </source>
</evidence>
<dbReference type="InterPro" id="IPR032370">
    <property type="entry name" value="FlgT_N"/>
</dbReference>
<feature type="domain" description="Flagellar assembly protein T C-terminal" evidence="2">
    <location>
        <begin position="322"/>
        <end position="397"/>
    </location>
</feature>
<dbReference type="Gene3D" id="3.30.1660.40">
    <property type="entry name" value="FlgT, N-terminal domain"/>
    <property type="match status" value="1"/>
</dbReference>
<dbReference type="InterPro" id="IPR038165">
    <property type="entry name" value="FlgT_C_sf"/>
</dbReference>
<dbReference type="Pfam" id="PF16539">
    <property type="entry name" value="FlgT_M"/>
    <property type="match status" value="1"/>
</dbReference>
<feature type="signal peptide" evidence="1">
    <location>
        <begin position="1"/>
        <end position="36"/>
    </location>
</feature>
<evidence type="ECO:0000313" key="6">
    <source>
        <dbReference type="Proteomes" id="UP001218788"/>
    </source>
</evidence>
<feature type="domain" description="Flagellar assembly protein T N-terminal" evidence="4">
    <location>
        <begin position="38"/>
        <end position="124"/>
    </location>
</feature>
<protein>
    <submittedName>
        <fullName evidence="5">Flagellar assembly protein T N-terminal domain-containing protein</fullName>
    </submittedName>
</protein>
<keyword evidence="5" id="KW-0966">Cell projection</keyword>
<evidence type="ECO:0000256" key="1">
    <source>
        <dbReference type="SAM" id="SignalP"/>
    </source>
</evidence>
<dbReference type="InterPro" id="IPR032388">
    <property type="entry name" value="FlgT_C"/>
</dbReference>
<reference evidence="5 6" key="1">
    <citation type="submission" date="2022-10" db="EMBL/GenBank/DDBJ databases">
        <title>Alteromonas sp. chi3 Genome sequencing.</title>
        <authorList>
            <person name="Park S."/>
        </authorList>
    </citation>
    <scope>NUCLEOTIDE SEQUENCE [LARGE SCALE GENOMIC DNA]</scope>
    <source>
        <strain evidence="6">chi3</strain>
    </source>
</reference>
<feature type="domain" description="Flagellar assembly protein T middle" evidence="3">
    <location>
        <begin position="127"/>
        <end position="276"/>
    </location>
</feature>
<evidence type="ECO:0000259" key="4">
    <source>
        <dbReference type="Pfam" id="PF16548"/>
    </source>
</evidence>
<organism evidence="5 6">
    <name type="scientific">Alteromonas gilva</name>
    <dbReference type="NCBI Taxonomy" id="2987522"/>
    <lineage>
        <taxon>Bacteria</taxon>
        <taxon>Pseudomonadati</taxon>
        <taxon>Pseudomonadota</taxon>
        <taxon>Gammaproteobacteria</taxon>
        <taxon>Alteromonadales</taxon>
        <taxon>Alteromonadaceae</taxon>
        <taxon>Alteromonas/Salinimonas group</taxon>
        <taxon>Alteromonas</taxon>
    </lineage>
</organism>
<feature type="chain" id="PRO_5047530920" evidence="1">
    <location>
        <begin position="37"/>
        <end position="398"/>
    </location>
</feature>